<name>A0ABY8MH66_9SPIO</name>
<evidence type="ECO:0000256" key="1">
    <source>
        <dbReference type="SAM" id="MobiDB-lite"/>
    </source>
</evidence>
<dbReference type="Proteomes" id="UP001228690">
    <property type="component" value="Chromosome"/>
</dbReference>
<feature type="region of interest" description="Disordered" evidence="1">
    <location>
        <begin position="1"/>
        <end position="32"/>
    </location>
</feature>
<proteinExistence type="predicted"/>
<accession>A0ABY8MH66</accession>
<dbReference type="RefSeq" id="WP_326927542.1">
    <property type="nucleotide sequence ID" value="NZ_CP123443.1"/>
</dbReference>
<feature type="compositionally biased region" description="Polar residues" evidence="1">
    <location>
        <begin position="17"/>
        <end position="32"/>
    </location>
</feature>
<organism evidence="2 3">
    <name type="scientific">Candidatus Haliotispira prima</name>
    <dbReference type="NCBI Taxonomy" id="3034016"/>
    <lineage>
        <taxon>Bacteria</taxon>
        <taxon>Pseudomonadati</taxon>
        <taxon>Spirochaetota</taxon>
        <taxon>Spirochaetia</taxon>
        <taxon>Spirochaetales</taxon>
        <taxon>Spirochaetaceae</taxon>
        <taxon>Candidatus Haliotispira</taxon>
    </lineage>
</organism>
<evidence type="ECO:0000313" key="2">
    <source>
        <dbReference type="EMBL" id="WGK69359.1"/>
    </source>
</evidence>
<gene>
    <name evidence="2" type="ORF">P0082_00440</name>
</gene>
<dbReference type="EMBL" id="CP123443">
    <property type="protein sequence ID" value="WGK69359.1"/>
    <property type="molecule type" value="Genomic_DNA"/>
</dbReference>
<evidence type="ECO:0000313" key="3">
    <source>
        <dbReference type="Proteomes" id="UP001228690"/>
    </source>
</evidence>
<protein>
    <submittedName>
        <fullName evidence="2">Uncharacterized protein</fullName>
    </submittedName>
</protein>
<feature type="region of interest" description="Disordered" evidence="1">
    <location>
        <begin position="67"/>
        <end position="88"/>
    </location>
</feature>
<reference evidence="2 3" key="1">
    <citation type="submission" date="2023-04" db="EMBL/GenBank/DDBJ databases">
        <title>Spirochaete genome identified in red abalone sample constitutes a novel genus.</title>
        <authorList>
            <person name="Sharma S.P."/>
            <person name="Purcell C.M."/>
            <person name="Hyde J.R."/>
            <person name="Severin A.J."/>
        </authorList>
    </citation>
    <scope>NUCLEOTIDE SEQUENCE [LARGE SCALE GENOMIC DNA]</scope>
    <source>
        <strain evidence="2 3">SP-2023</strain>
    </source>
</reference>
<sequence>MPGSDFRVTPRHPELQSRLQSHGNGLGMNNGQCSMSNESFGVTNRSHATGSFGPVLAETLRYFVSGSNRASKKRHTSDCPRGRAPGAEPTGNRYIDACIAWAHRAHRRKSGPGAFAFPVHSRRTMHYALWAMGHGSWPMARSDKAPV</sequence>
<keyword evidence="3" id="KW-1185">Reference proteome</keyword>